<proteinExistence type="predicted"/>
<dbReference type="GO" id="GO:0008725">
    <property type="term" value="F:DNA-3-methyladenine glycosylase activity"/>
    <property type="evidence" value="ECO:0007669"/>
    <property type="project" value="TreeGrafter"/>
</dbReference>
<dbReference type="EMBL" id="LGUF01000007">
    <property type="protein sequence ID" value="KON85992.1"/>
    <property type="molecule type" value="Genomic_DNA"/>
</dbReference>
<evidence type="ECO:0000256" key="1">
    <source>
        <dbReference type="ARBA" id="ARBA00022763"/>
    </source>
</evidence>
<comment type="caution">
    <text evidence="3">The sequence shown here is derived from an EMBL/GenBank/DDBJ whole genome shotgun (WGS) entry which is preliminary data.</text>
</comment>
<dbReference type="GO" id="GO:0006307">
    <property type="term" value="P:DNA alkylation repair"/>
    <property type="evidence" value="ECO:0007669"/>
    <property type="project" value="TreeGrafter"/>
</dbReference>
<dbReference type="PANTHER" id="PTHR43003:SF12">
    <property type="entry name" value="DNA-3-METHYLADENINE GLYCOSYLASE"/>
    <property type="match status" value="1"/>
</dbReference>
<dbReference type="STRING" id="1459.AF332_03640"/>
<evidence type="ECO:0008006" key="5">
    <source>
        <dbReference type="Google" id="ProtNLM"/>
    </source>
</evidence>
<dbReference type="Gene3D" id="1.10.1670.40">
    <property type="match status" value="1"/>
</dbReference>
<gene>
    <name evidence="3" type="ORF">AF332_03640</name>
</gene>
<keyword evidence="4" id="KW-1185">Reference proteome</keyword>
<keyword evidence="1" id="KW-0227">DNA damage</keyword>
<dbReference type="InterPro" id="IPR011257">
    <property type="entry name" value="DNA_glycosylase"/>
</dbReference>
<accession>A0A0M0G908</accession>
<evidence type="ECO:0000313" key="3">
    <source>
        <dbReference type="EMBL" id="KON85992.1"/>
    </source>
</evidence>
<dbReference type="Gene3D" id="1.10.340.30">
    <property type="entry name" value="Hypothetical protein, domain 2"/>
    <property type="match status" value="1"/>
</dbReference>
<dbReference type="GO" id="GO:0005737">
    <property type="term" value="C:cytoplasm"/>
    <property type="evidence" value="ECO:0007669"/>
    <property type="project" value="TreeGrafter"/>
</dbReference>
<dbReference type="InterPro" id="IPR051912">
    <property type="entry name" value="Alkylbase_DNA_Glycosylase/TA"/>
</dbReference>
<dbReference type="GO" id="GO:0032993">
    <property type="term" value="C:protein-DNA complex"/>
    <property type="evidence" value="ECO:0007669"/>
    <property type="project" value="TreeGrafter"/>
</dbReference>
<sequence length="66" mass="7327">MKIRGIGAWAADYMMMKCLHITSSFPVADVGLHNALKNQLGLERKPAIKEIEEYAAEWKGWGAHAA</sequence>
<dbReference type="SUPFAM" id="SSF48150">
    <property type="entry name" value="DNA-glycosylase"/>
    <property type="match status" value="1"/>
</dbReference>
<dbReference type="Proteomes" id="UP000037109">
    <property type="component" value="Unassembled WGS sequence"/>
</dbReference>
<evidence type="ECO:0000313" key="4">
    <source>
        <dbReference type="Proteomes" id="UP000037109"/>
    </source>
</evidence>
<dbReference type="GO" id="GO:0043916">
    <property type="term" value="F:DNA-7-methylguanine glycosylase activity"/>
    <property type="evidence" value="ECO:0007669"/>
    <property type="project" value="TreeGrafter"/>
</dbReference>
<evidence type="ECO:0000256" key="2">
    <source>
        <dbReference type="ARBA" id="ARBA00023204"/>
    </source>
</evidence>
<dbReference type="GO" id="GO:0006285">
    <property type="term" value="P:base-excision repair, AP site formation"/>
    <property type="evidence" value="ECO:0007669"/>
    <property type="project" value="TreeGrafter"/>
</dbReference>
<protein>
    <recommendedName>
        <fullName evidence="5">HhH-GPD domain-containing protein</fullName>
    </recommendedName>
</protein>
<dbReference type="GO" id="GO:0032131">
    <property type="term" value="F:alkylated DNA binding"/>
    <property type="evidence" value="ECO:0007669"/>
    <property type="project" value="TreeGrafter"/>
</dbReference>
<name>A0A0M0G908_SPOGL</name>
<keyword evidence="2" id="KW-0234">DNA repair</keyword>
<dbReference type="AlphaFoldDB" id="A0A0M0G908"/>
<reference evidence="4" key="1">
    <citation type="submission" date="2015-07" db="EMBL/GenBank/DDBJ databases">
        <title>Fjat-10036 dsm4.</title>
        <authorList>
            <person name="Liu B."/>
            <person name="Wang J."/>
            <person name="Zhu Y."/>
            <person name="Liu G."/>
            <person name="Chen Q."/>
            <person name="Chen Z."/>
            <person name="Lan J."/>
            <person name="Che J."/>
            <person name="Ge C."/>
            <person name="Shi H."/>
            <person name="Pan Z."/>
            <person name="Liu X."/>
        </authorList>
    </citation>
    <scope>NUCLEOTIDE SEQUENCE [LARGE SCALE GENOMIC DNA]</scope>
    <source>
        <strain evidence="4">DSM 4</strain>
    </source>
</reference>
<dbReference type="PATRIC" id="fig|1459.3.peg.744"/>
<organism evidence="3 4">
    <name type="scientific">Sporosarcina globispora</name>
    <name type="common">Bacillus globisporus</name>
    <dbReference type="NCBI Taxonomy" id="1459"/>
    <lineage>
        <taxon>Bacteria</taxon>
        <taxon>Bacillati</taxon>
        <taxon>Bacillota</taxon>
        <taxon>Bacilli</taxon>
        <taxon>Bacillales</taxon>
        <taxon>Caryophanaceae</taxon>
        <taxon>Sporosarcina</taxon>
    </lineage>
</organism>
<dbReference type="PANTHER" id="PTHR43003">
    <property type="entry name" value="DNA-3-METHYLADENINE GLYCOSYLASE"/>
    <property type="match status" value="1"/>
</dbReference>